<feature type="non-terminal residue" evidence="1">
    <location>
        <position position="66"/>
    </location>
</feature>
<name>A0A9N9DRU7_9GLOM</name>
<evidence type="ECO:0000313" key="1">
    <source>
        <dbReference type="EMBL" id="CAG8645880.1"/>
    </source>
</evidence>
<feature type="non-terminal residue" evidence="1">
    <location>
        <position position="1"/>
    </location>
</feature>
<proteinExistence type="predicted"/>
<dbReference type="EMBL" id="CAJVPJ010003885">
    <property type="protein sequence ID" value="CAG8645880.1"/>
    <property type="molecule type" value="Genomic_DNA"/>
</dbReference>
<dbReference type="AlphaFoldDB" id="A0A9N9DRU7"/>
<reference evidence="1" key="1">
    <citation type="submission" date="2021-06" db="EMBL/GenBank/DDBJ databases">
        <authorList>
            <person name="Kallberg Y."/>
            <person name="Tangrot J."/>
            <person name="Rosling A."/>
        </authorList>
    </citation>
    <scope>NUCLEOTIDE SEQUENCE</scope>
    <source>
        <strain evidence="1">IA702</strain>
    </source>
</reference>
<sequence>FIVNATSQPLTTTAYFGNVVNITGLPVYQTSCPTGELIAQVLSPSDLQVFLDPTTTKYNITIESMS</sequence>
<evidence type="ECO:0000313" key="2">
    <source>
        <dbReference type="Proteomes" id="UP000789572"/>
    </source>
</evidence>
<accession>A0A9N9DRU7</accession>
<organism evidence="1 2">
    <name type="scientific">Paraglomus occultum</name>
    <dbReference type="NCBI Taxonomy" id="144539"/>
    <lineage>
        <taxon>Eukaryota</taxon>
        <taxon>Fungi</taxon>
        <taxon>Fungi incertae sedis</taxon>
        <taxon>Mucoromycota</taxon>
        <taxon>Glomeromycotina</taxon>
        <taxon>Glomeromycetes</taxon>
        <taxon>Paraglomerales</taxon>
        <taxon>Paraglomeraceae</taxon>
        <taxon>Paraglomus</taxon>
    </lineage>
</organism>
<protein>
    <submittedName>
        <fullName evidence="1">2027_t:CDS:1</fullName>
    </submittedName>
</protein>
<comment type="caution">
    <text evidence="1">The sequence shown here is derived from an EMBL/GenBank/DDBJ whole genome shotgun (WGS) entry which is preliminary data.</text>
</comment>
<gene>
    <name evidence="1" type="ORF">POCULU_LOCUS9679</name>
</gene>
<keyword evidence="2" id="KW-1185">Reference proteome</keyword>
<dbReference type="Proteomes" id="UP000789572">
    <property type="component" value="Unassembled WGS sequence"/>
</dbReference>